<reference evidence="3 4" key="1">
    <citation type="submission" date="2024-06" db="EMBL/GenBank/DDBJ databases">
        <title>A chromosome-level genome assembly of beet webworm, Loxostege sticticalis.</title>
        <authorList>
            <person name="Zhang Y."/>
        </authorList>
    </citation>
    <scope>NUCLEOTIDE SEQUENCE [LARGE SCALE GENOMIC DNA]</scope>
    <source>
        <strain evidence="3">AQ028</strain>
        <tissue evidence="3">Male pupae</tissue>
    </source>
</reference>
<dbReference type="AlphaFoldDB" id="A0ABD0TE16"/>
<proteinExistence type="predicted"/>
<evidence type="ECO:0000313" key="3">
    <source>
        <dbReference type="EMBL" id="KAL0841325.1"/>
    </source>
</evidence>
<dbReference type="SMART" id="SM00848">
    <property type="entry name" value="Inhibitor_I29"/>
    <property type="match status" value="1"/>
</dbReference>
<feature type="chain" id="PRO_5044822797" description="Cathepsin propeptide inhibitor domain-containing protein" evidence="1">
    <location>
        <begin position="20"/>
        <end position="128"/>
    </location>
</feature>
<gene>
    <name evidence="3" type="ORF">ABMA28_015037</name>
</gene>
<dbReference type="Gene3D" id="1.10.287.2250">
    <property type="match status" value="1"/>
</dbReference>
<sequence>MKTRLVILLFLTIIVSVFSEGYDDDEDADIYDEDLPPKVAVITHKPVPVGTVYNIQDAPQLFEKFIKDFNKQYKDDEEYQRRYGNFVKTLKNINEVNSMKRSFVSDINSFADWDEAERAVLASADELL</sequence>
<evidence type="ECO:0000259" key="2">
    <source>
        <dbReference type="SMART" id="SM00848"/>
    </source>
</evidence>
<dbReference type="InterPro" id="IPR013201">
    <property type="entry name" value="Prot_inhib_I29"/>
</dbReference>
<feature type="signal peptide" evidence="1">
    <location>
        <begin position="1"/>
        <end position="19"/>
    </location>
</feature>
<dbReference type="Proteomes" id="UP001549921">
    <property type="component" value="Unassembled WGS sequence"/>
</dbReference>
<accession>A0ABD0TE16</accession>
<dbReference type="EMBL" id="JBEDNZ010000006">
    <property type="protein sequence ID" value="KAL0841325.1"/>
    <property type="molecule type" value="Genomic_DNA"/>
</dbReference>
<evidence type="ECO:0000256" key="1">
    <source>
        <dbReference type="SAM" id="SignalP"/>
    </source>
</evidence>
<keyword evidence="1" id="KW-0732">Signal</keyword>
<protein>
    <recommendedName>
        <fullName evidence="2">Cathepsin propeptide inhibitor domain-containing protein</fullName>
    </recommendedName>
</protein>
<feature type="domain" description="Cathepsin propeptide inhibitor" evidence="2">
    <location>
        <begin position="62"/>
        <end position="118"/>
    </location>
</feature>
<dbReference type="InterPro" id="IPR038765">
    <property type="entry name" value="Papain-like_cys_pep_sf"/>
</dbReference>
<dbReference type="SUPFAM" id="SSF54001">
    <property type="entry name" value="Cysteine proteinases"/>
    <property type="match status" value="1"/>
</dbReference>
<dbReference type="Pfam" id="PF08246">
    <property type="entry name" value="Inhibitor_I29"/>
    <property type="match status" value="1"/>
</dbReference>
<comment type="caution">
    <text evidence="3">The sequence shown here is derived from an EMBL/GenBank/DDBJ whole genome shotgun (WGS) entry which is preliminary data.</text>
</comment>
<organism evidence="3 4">
    <name type="scientific">Loxostege sticticalis</name>
    <name type="common">Beet webworm moth</name>
    <dbReference type="NCBI Taxonomy" id="481309"/>
    <lineage>
        <taxon>Eukaryota</taxon>
        <taxon>Metazoa</taxon>
        <taxon>Ecdysozoa</taxon>
        <taxon>Arthropoda</taxon>
        <taxon>Hexapoda</taxon>
        <taxon>Insecta</taxon>
        <taxon>Pterygota</taxon>
        <taxon>Neoptera</taxon>
        <taxon>Endopterygota</taxon>
        <taxon>Lepidoptera</taxon>
        <taxon>Glossata</taxon>
        <taxon>Ditrysia</taxon>
        <taxon>Pyraloidea</taxon>
        <taxon>Crambidae</taxon>
        <taxon>Pyraustinae</taxon>
        <taxon>Loxostege</taxon>
    </lineage>
</organism>
<evidence type="ECO:0000313" key="4">
    <source>
        <dbReference type="Proteomes" id="UP001549921"/>
    </source>
</evidence>
<name>A0ABD0TE16_LOXSC</name>